<dbReference type="PANTHER" id="PTHR21064">
    <property type="entry name" value="AMINOGLYCOSIDE PHOSPHOTRANSFERASE DOMAIN-CONTAINING PROTEIN-RELATED"/>
    <property type="match status" value="1"/>
</dbReference>
<protein>
    <submittedName>
        <fullName evidence="3">Ser/Thr protein kinase RdoA (MazF antagonist)</fullName>
    </submittedName>
</protein>
<dbReference type="SUPFAM" id="SSF56112">
    <property type="entry name" value="Protein kinase-like (PK-like)"/>
    <property type="match status" value="1"/>
</dbReference>
<organism evidence="3 4">
    <name type="scientific">Nesterenkonia lutea</name>
    <dbReference type="NCBI Taxonomy" id="272919"/>
    <lineage>
        <taxon>Bacteria</taxon>
        <taxon>Bacillati</taxon>
        <taxon>Actinomycetota</taxon>
        <taxon>Actinomycetes</taxon>
        <taxon>Micrococcales</taxon>
        <taxon>Micrococcaceae</taxon>
        <taxon>Nesterenkonia</taxon>
    </lineage>
</organism>
<name>A0ABR9JI06_9MICC</name>
<dbReference type="PANTHER" id="PTHR21064:SF6">
    <property type="entry name" value="AMINOGLYCOSIDE PHOSPHOTRANSFERASE DOMAIN-CONTAINING PROTEIN"/>
    <property type="match status" value="1"/>
</dbReference>
<dbReference type="InterPro" id="IPR011009">
    <property type="entry name" value="Kinase-like_dom_sf"/>
</dbReference>
<keyword evidence="3" id="KW-0808">Transferase</keyword>
<dbReference type="PROSITE" id="PS00109">
    <property type="entry name" value="PROTEIN_KINASE_TYR"/>
    <property type="match status" value="1"/>
</dbReference>
<evidence type="ECO:0000313" key="4">
    <source>
        <dbReference type="Proteomes" id="UP000643525"/>
    </source>
</evidence>
<gene>
    <name evidence="3" type="ORF">H4W27_002265</name>
</gene>
<comment type="similarity">
    <text evidence="1">Belongs to the pseudomonas-type ThrB family.</text>
</comment>
<dbReference type="GO" id="GO:0016301">
    <property type="term" value="F:kinase activity"/>
    <property type="evidence" value="ECO:0007669"/>
    <property type="project" value="UniProtKB-KW"/>
</dbReference>
<reference evidence="3 4" key="1">
    <citation type="submission" date="2020-10" db="EMBL/GenBank/DDBJ databases">
        <title>Sequencing the genomes of 1000 actinobacteria strains.</title>
        <authorList>
            <person name="Klenk H.-P."/>
        </authorList>
    </citation>
    <scope>NUCLEOTIDE SEQUENCE [LARGE SCALE GENOMIC DNA]</scope>
    <source>
        <strain evidence="3 4">DSM 15666</strain>
    </source>
</reference>
<feature type="domain" description="Aminoglycoside phosphotransferase" evidence="2">
    <location>
        <begin position="87"/>
        <end position="331"/>
    </location>
</feature>
<dbReference type="RefSeq" id="WP_192596054.1">
    <property type="nucleotide sequence ID" value="NZ_JADBED010000001.1"/>
</dbReference>
<keyword evidence="4" id="KW-1185">Reference proteome</keyword>
<evidence type="ECO:0000313" key="3">
    <source>
        <dbReference type="EMBL" id="MBE1525147.1"/>
    </source>
</evidence>
<sequence length="394" mass="44102">MPAAEDLNPWHSEIGTQPSLHLDEEIALHNEPIATESTQTMASAAEPFIAFASLHRGEPAPDWLSRQIISAWGLDPARTVLSLIAVSENATFRIEVDGAPYAVLRVHRPSYVDSLQIRSELQWVQALGEEIDVSVPEVVPLTDGSLVHTFQRGAQEGAAPEEEPWHVVAFAFVQGAVLEDIIGALPDPASYYRLIGEATAKFHQHADSWQRPVGFDRFQWRLEDMLWDSSRWGDWRAAEMSPQQQQTLESAEAAAVQHLNGLQPGDQGWGLIHADLRPSNIMMHEDSLTVIDFDDCGYGWYLYDFAAALSFIEHEPYTPQIAREWLAGYQGVRSLSARDLRHACALSMVRRLTMLGWTTTHRRDALPPAIWDAQLPGAVEVAQRYLDSPTWLVD</sequence>
<dbReference type="InterPro" id="IPR050249">
    <property type="entry name" value="Pseudomonas-type_ThrB"/>
</dbReference>
<dbReference type="Proteomes" id="UP000643525">
    <property type="component" value="Unassembled WGS sequence"/>
</dbReference>
<dbReference type="Gene3D" id="3.90.1200.10">
    <property type="match status" value="1"/>
</dbReference>
<proteinExistence type="inferred from homology"/>
<keyword evidence="3" id="KW-0418">Kinase</keyword>
<comment type="caution">
    <text evidence="3">The sequence shown here is derived from an EMBL/GenBank/DDBJ whole genome shotgun (WGS) entry which is preliminary data.</text>
</comment>
<dbReference type="InterPro" id="IPR002575">
    <property type="entry name" value="Aminoglycoside_PTrfase"/>
</dbReference>
<accession>A0ABR9JI06</accession>
<dbReference type="EMBL" id="JADBED010000001">
    <property type="protein sequence ID" value="MBE1525147.1"/>
    <property type="molecule type" value="Genomic_DNA"/>
</dbReference>
<dbReference type="Pfam" id="PF01636">
    <property type="entry name" value="APH"/>
    <property type="match status" value="1"/>
</dbReference>
<evidence type="ECO:0000256" key="1">
    <source>
        <dbReference type="ARBA" id="ARBA00038240"/>
    </source>
</evidence>
<evidence type="ECO:0000259" key="2">
    <source>
        <dbReference type="Pfam" id="PF01636"/>
    </source>
</evidence>
<dbReference type="InterPro" id="IPR008266">
    <property type="entry name" value="Tyr_kinase_AS"/>
</dbReference>